<dbReference type="STRING" id="1548.CSCA_5306"/>
<feature type="modified residue" description="4-aspartylphosphate" evidence="6">
    <location>
        <position position="55"/>
    </location>
</feature>
<dbReference type="Pfam" id="PF12833">
    <property type="entry name" value="HTH_18"/>
    <property type="match status" value="1"/>
</dbReference>
<dbReference type="InterPro" id="IPR018060">
    <property type="entry name" value="HTH_AraC"/>
</dbReference>
<feature type="domain" description="HTH araC/xylS-type" evidence="7">
    <location>
        <begin position="143"/>
        <end position="241"/>
    </location>
</feature>
<sequence>MYKLLIAEDESLERKALRIILQKKFDNVEIINDAKTGIEAIDLAYKFRPEIIIMDIKMPEKNGIEALESITQFLPYVKTIILTAYNDFDFAKRAIQLGVIDYILKPARPSELYQSMDKVIGLLPNINDNFINAQSSSKSDPINEAINYIHKNFNKNISLESVASHVYLNPQYFSRYFKSHTGVNFIDYVSQIRIQKAKKLLASTNKSISNISLSVGYIDPSYFSKVFIKYEGVAPHKYRWVVTHDHV</sequence>
<dbReference type="Pfam" id="PF00072">
    <property type="entry name" value="Response_reg"/>
    <property type="match status" value="1"/>
</dbReference>
<dbReference type="GO" id="GO:0043565">
    <property type="term" value="F:sequence-specific DNA binding"/>
    <property type="evidence" value="ECO:0007669"/>
    <property type="project" value="InterPro"/>
</dbReference>
<keyword evidence="6" id="KW-0597">Phosphoprotein</keyword>
<protein>
    <recommendedName>
        <fullName evidence="1">Stage 0 sporulation protein A homolog</fullName>
    </recommendedName>
</protein>
<dbReference type="InterPro" id="IPR020449">
    <property type="entry name" value="Tscrpt_reg_AraC-type_HTH"/>
</dbReference>
<dbReference type="Gene3D" id="3.40.50.2300">
    <property type="match status" value="1"/>
</dbReference>
<dbReference type="PROSITE" id="PS01124">
    <property type="entry name" value="HTH_ARAC_FAMILY_2"/>
    <property type="match status" value="1"/>
</dbReference>
<dbReference type="SMART" id="SM00448">
    <property type="entry name" value="REC"/>
    <property type="match status" value="1"/>
</dbReference>
<evidence type="ECO:0000259" key="7">
    <source>
        <dbReference type="PROSITE" id="PS01124"/>
    </source>
</evidence>
<evidence type="ECO:0000313" key="10">
    <source>
        <dbReference type="Proteomes" id="UP000033115"/>
    </source>
</evidence>
<evidence type="ECO:0000256" key="2">
    <source>
        <dbReference type="ARBA" id="ARBA00023015"/>
    </source>
</evidence>
<dbReference type="PRINTS" id="PR00032">
    <property type="entry name" value="HTHARAC"/>
</dbReference>
<dbReference type="SUPFAM" id="SSF52172">
    <property type="entry name" value="CheY-like"/>
    <property type="match status" value="1"/>
</dbReference>
<dbReference type="InterPro" id="IPR001789">
    <property type="entry name" value="Sig_transdc_resp-reg_receiver"/>
</dbReference>
<dbReference type="CDD" id="cd17536">
    <property type="entry name" value="REC_YesN-like"/>
    <property type="match status" value="1"/>
</dbReference>
<reference evidence="9 10" key="1">
    <citation type="journal article" date="2015" name="J. Biotechnol.">
        <title>Complete genome sequence of a malodorant-producing acetogen, Clostridium scatologenes ATCC 25775(T).</title>
        <authorList>
            <person name="Zhu Z."/>
            <person name="Guo T."/>
            <person name="Zheng H."/>
            <person name="Song T."/>
            <person name="Ouyang P."/>
            <person name="Xie J."/>
        </authorList>
    </citation>
    <scope>NUCLEOTIDE SEQUENCE [LARGE SCALE GENOMIC DNA]</scope>
    <source>
        <strain evidence="9 10">ATCC 25775</strain>
    </source>
</reference>
<dbReference type="GO" id="GO:0000160">
    <property type="term" value="P:phosphorelay signal transduction system"/>
    <property type="evidence" value="ECO:0007669"/>
    <property type="project" value="InterPro"/>
</dbReference>
<proteinExistence type="predicted"/>
<gene>
    <name evidence="9" type="ORF">CSCA_5306</name>
</gene>
<evidence type="ECO:0000256" key="6">
    <source>
        <dbReference type="PROSITE-ProRule" id="PRU00169"/>
    </source>
</evidence>
<evidence type="ECO:0000259" key="8">
    <source>
        <dbReference type="PROSITE" id="PS50110"/>
    </source>
</evidence>
<feature type="domain" description="Response regulatory" evidence="8">
    <location>
        <begin position="3"/>
        <end position="120"/>
    </location>
</feature>
<dbReference type="RefSeq" id="WP_029162689.1">
    <property type="nucleotide sequence ID" value="NZ_CP009933.1"/>
</dbReference>
<keyword evidence="10" id="KW-1185">Reference proteome</keyword>
<dbReference type="HOGENOM" id="CLU_000445_5_1_9"/>
<evidence type="ECO:0000256" key="5">
    <source>
        <dbReference type="ARBA" id="ARBA00024867"/>
    </source>
</evidence>
<keyword evidence="4" id="KW-0804">Transcription</keyword>
<keyword evidence="2" id="KW-0805">Transcription regulation</keyword>
<dbReference type="GO" id="GO:0003700">
    <property type="term" value="F:DNA-binding transcription factor activity"/>
    <property type="evidence" value="ECO:0007669"/>
    <property type="project" value="InterPro"/>
</dbReference>
<evidence type="ECO:0000256" key="3">
    <source>
        <dbReference type="ARBA" id="ARBA00023125"/>
    </source>
</evidence>
<dbReference type="Gene3D" id="1.10.10.60">
    <property type="entry name" value="Homeodomain-like"/>
    <property type="match status" value="2"/>
</dbReference>
<dbReference type="PROSITE" id="PS50110">
    <property type="entry name" value="RESPONSE_REGULATORY"/>
    <property type="match status" value="1"/>
</dbReference>
<accession>A0A0E3GSP5</accession>
<dbReference type="PROSITE" id="PS00041">
    <property type="entry name" value="HTH_ARAC_FAMILY_1"/>
    <property type="match status" value="1"/>
</dbReference>
<keyword evidence="3" id="KW-0238">DNA-binding</keyword>
<dbReference type="Proteomes" id="UP000033115">
    <property type="component" value="Chromosome"/>
</dbReference>
<name>A0A0E3GSP5_CLOSL</name>
<evidence type="ECO:0000256" key="4">
    <source>
        <dbReference type="ARBA" id="ARBA00023163"/>
    </source>
</evidence>
<dbReference type="PANTHER" id="PTHR43280">
    <property type="entry name" value="ARAC-FAMILY TRANSCRIPTIONAL REGULATOR"/>
    <property type="match status" value="1"/>
</dbReference>
<evidence type="ECO:0000313" key="9">
    <source>
        <dbReference type="EMBL" id="AKA72431.1"/>
    </source>
</evidence>
<dbReference type="AlphaFoldDB" id="A0A0E3GSP5"/>
<dbReference type="EMBL" id="CP009933">
    <property type="protein sequence ID" value="AKA72431.1"/>
    <property type="molecule type" value="Genomic_DNA"/>
</dbReference>
<dbReference type="InterPro" id="IPR011006">
    <property type="entry name" value="CheY-like_superfamily"/>
</dbReference>
<organism evidence="9 10">
    <name type="scientific">Clostridium scatologenes</name>
    <dbReference type="NCBI Taxonomy" id="1548"/>
    <lineage>
        <taxon>Bacteria</taxon>
        <taxon>Bacillati</taxon>
        <taxon>Bacillota</taxon>
        <taxon>Clostridia</taxon>
        <taxon>Eubacteriales</taxon>
        <taxon>Clostridiaceae</taxon>
        <taxon>Clostridium</taxon>
    </lineage>
</organism>
<dbReference type="InterPro" id="IPR018062">
    <property type="entry name" value="HTH_AraC-typ_CS"/>
</dbReference>
<dbReference type="InterPro" id="IPR009057">
    <property type="entry name" value="Homeodomain-like_sf"/>
</dbReference>
<comment type="function">
    <text evidence="5">May play the central regulatory role in sporulation. It may be an element of the effector pathway responsible for the activation of sporulation genes in response to nutritional stress. Spo0A may act in concert with spo0H (a sigma factor) to control the expression of some genes that are critical to the sporulation process.</text>
</comment>
<dbReference type="PANTHER" id="PTHR43280:SF2">
    <property type="entry name" value="HTH-TYPE TRANSCRIPTIONAL REGULATOR EXSA"/>
    <property type="match status" value="1"/>
</dbReference>
<dbReference type="SUPFAM" id="SSF46689">
    <property type="entry name" value="Homeodomain-like"/>
    <property type="match status" value="2"/>
</dbReference>
<evidence type="ECO:0000256" key="1">
    <source>
        <dbReference type="ARBA" id="ARBA00018672"/>
    </source>
</evidence>
<dbReference type="SMART" id="SM00342">
    <property type="entry name" value="HTH_ARAC"/>
    <property type="match status" value="1"/>
</dbReference>
<dbReference type="KEGG" id="csq:CSCA_5306"/>